<evidence type="ECO:0000256" key="1">
    <source>
        <dbReference type="SAM" id="MobiDB-lite"/>
    </source>
</evidence>
<reference evidence="3 4" key="1">
    <citation type="journal article" date="2015" name="Sci. Rep.">
        <title>The power of single molecule real-time sequencing technology in the de novo assembly of a eukaryotic genome.</title>
        <authorList>
            <person name="Sakai H."/>
            <person name="Naito K."/>
            <person name="Ogiso-Tanaka E."/>
            <person name="Takahashi Y."/>
            <person name="Iseki K."/>
            <person name="Muto C."/>
            <person name="Satou K."/>
            <person name="Teruya K."/>
            <person name="Shiroma A."/>
            <person name="Shimoji M."/>
            <person name="Hirano T."/>
            <person name="Itoh T."/>
            <person name="Kaga A."/>
            <person name="Tomooka N."/>
        </authorList>
    </citation>
    <scope>NUCLEOTIDE SEQUENCE [LARGE SCALE GENOMIC DNA]</scope>
    <source>
        <strain evidence="4">cv. Shumari</strain>
    </source>
</reference>
<organism evidence="3 4">
    <name type="scientific">Vigna angularis var. angularis</name>
    <dbReference type="NCBI Taxonomy" id="157739"/>
    <lineage>
        <taxon>Eukaryota</taxon>
        <taxon>Viridiplantae</taxon>
        <taxon>Streptophyta</taxon>
        <taxon>Embryophyta</taxon>
        <taxon>Tracheophyta</taxon>
        <taxon>Spermatophyta</taxon>
        <taxon>Magnoliopsida</taxon>
        <taxon>eudicotyledons</taxon>
        <taxon>Gunneridae</taxon>
        <taxon>Pentapetalae</taxon>
        <taxon>rosids</taxon>
        <taxon>fabids</taxon>
        <taxon>Fabales</taxon>
        <taxon>Fabaceae</taxon>
        <taxon>Papilionoideae</taxon>
        <taxon>50 kb inversion clade</taxon>
        <taxon>NPAAA clade</taxon>
        <taxon>indigoferoid/millettioid clade</taxon>
        <taxon>Phaseoleae</taxon>
        <taxon>Vigna</taxon>
    </lineage>
</organism>
<evidence type="ECO:0000313" key="3">
    <source>
        <dbReference type="EMBL" id="BAT93071.1"/>
    </source>
</evidence>
<evidence type="ECO:0000256" key="2">
    <source>
        <dbReference type="SAM" id="Phobius"/>
    </source>
</evidence>
<sequence length="81" mass="8902">MESSLADMLMKVGVFILVQALVYLILSNSSNIFSKNIKRSHSFRPARSVSIRRMLALISDFPPEGEPSPSPKAPQSPSLQS</sequence>
<dbReference type="EMBL" id="AP015040">
    <property type="protein sequence ID" value="BAT93071.1"/>
    <property type="molecule type" value="Genomic_DNA"/>
</dbReference>
<dbReference type="PANTHER" id="PTHR34268:SF8">
    <property type="entry name" value="FAE DOMAIN-CONTAINING PROTEIN"/>
    <property type="match status" value="1"/>
</dbReference>
<keyword evidence="2" id="KW-0472">Membrane</keyword>
<dbReference type="AlphaFoldDB" id="A0A0S3SJP6"/>
<gene>
    <name evidence="3" type="primary">Vigan.07G196600</name>
    <name evidence="3" type="ORF">VIGAN_07196600</name>
</gene>
<proteinExistence type="predicted"/>
<keyword evidence="2" id="KW-1133">Transmembrane helix</keyword>
<protein>
    <submittedName>
        <fullName evidence="3">Uncharacterized protein</fullName>
    </submittedName>
</protein>
<feature type="region of interest" description="Disordered" evidence="1">
    <location>
        <begin position="60"/>
        <end position="81"/>
    </location>
</feature>
<keyword evidence="4" id="KW-1185">Reference proteome</keyword>
<evidence type="ECO:0000313" key="4">
    <source>
        <dbReference type="Proteomes" id="UP000291084"/>
    </source>
</evidence>
<feature type="transmembrane region" description="Helical" evidence="2">
    <location>
        <begin position="12"/>
        <end position="34"/>
    </location>
</feature>
<dbReference type="Proteomes" id="UP000291084">
    <property type="component" value="Chromosome 7"/>
</dbReference>
<feature type="compositionally biased region" description="Pro residues" evidence="1">
    <location>
        <begin position="64"/>
        <end position="74"/>
    </location>
</feature>
<keyword evidence="2" id="KW-0812">Transmembrane</keyword>
<name>A0A0S3SJP6_PHAAN</name>
<dbReference type="PANTHER" id="PTHR34268">
    <property type="entry name" value="OS01G0321850 PROTEIN"/>
    <property type="match status" value="1"/>
</dbReference>
<accession>A0A0S3SJP6</accession>